<organism evidence="3 4">
    <name type="scientific">Natranaerovirga pectinivora</name>
    <dbReference type="NCBI Taxonomy" id="682400"/>
    <lineage>
        <taxon>Bacteria</taxon>
        <taxon>Bacillati</taxon>
        <taxon>Bacillota</taxon>
        <taxon>Clostridia</taxon>
        <taxon>Lachnospirales</taxon>
        <taxon>Natranaerovirgaceae</taxon>
        <taxon>Natranaerovirga</taxon>
    </lineage>
</organism>
<dbReference type="EMBL" id="SMAL01000001">
    <property type="protein sequence ID" value="TCT16998.1"/>
    <property type="molecule type" value="Genomic_DNA"/>
</dbReference>
<dbReference type="Proteomes" id="UP000294902">
    <property type="component" value="Unassembled WGS sequence"/>
</dbReference>
<keyword evidence="1" id="KW-0812">Transmembrane</keyword>
<evidence type="ECO:0000313" key="4">
    <source>
        <dbReference type="Proteomes" id="UP000294902"/>
    </source>
</evidence>
<keyword evidence="4" id="KW-1185">Reference proteome</keyword>
<evidence type="ECO:0000256" key="1">
    <source>
        <dbReference type="SAM" id="Phobius"/>
    </source>
</evidence>
<name>A0A4R3MS07_9FIRM</name>
<protein>
    <submittedName>
        <fullName evidence="3">Putative signal transducing protein</fullName>
    </submittedName>
</protein>
<accession>A0A4R3MS07</accession>
<evidence type="ECO:0000313" key="3">
    <source>
        <dbReference type="EMBL" id="TCT16998.1"/>
    </source>
</evidence>
<keyword evidence="1" id="KW-0472">Membrane</keyword>
<dbReference type="AlphaFoldDB" id="A0A4R3MS07"/>
<feature type="domain" description="DUF2007" evidence="2">
    <location>
        <begin position="46"/>
        <end position="112"/>
    </location>
</feature>
<comment type="caution">
    <text evidence="3">The sequence shown here is derived from an EMBL/GenBank/DDBJ whole genome shotgun (WGS) entry which is preliminary data.</text>
</comment>
<dbReference type="Pfam" id="PF09413">
    <property type="entry name" value="DUF2007"/>
    <property type="match status" value="1"/>
</dbReference>
<reference evidence="3 4" key="1">
    <citation type="submission" date="2019-03" db="EMBL/GenBank/DDBJ databases">
        <title>Genomic Encyclopedia of Type Strains, Phase IV (KMG-IV): sequencing the most valuable type-strain genomes for metagenomic binning, comparative biology and taxonomic classification.</title>
        <authorList>
            <person name="Goeker M."/>
        </authorList>
    </citation>
    <scope>NUCLEOTIDE SEQUENCE [LARGE SCALE GENOMIC DNA]</scope>
    <source>
        <strain evidence="3 4">DSM 24629</strain>
    </source>
</reference>
<gene>
    <name evidence="3" type="ORF">EDC18_101294</name>
</gene>
<dbReference type="InterPro" id="IPR018551">
    <property type="entry name" value="DUF2007"/>
</dbReference>
<dbReference type="OrthoDB" id="1739584at2"/>
<proteinExistence type="predicted"/>
<feature type="transmembrane region" description="Helical" evidence="1">
    <location>
        <begin position="143"/>
        <end position="164"/>
    </location>
</feature>
<evidence type="ECO:0000259" key="2">
    <source>
        <dbReference type="Pfam" id="PF09413"/>
    </source>
</evidence>
<sequence length="165" mass="18842">MPWCLKCKSEYEEGVEKCVDCMTMLSEDLVENNEETLNLQSITNKKLLITVGDISEAHIIASLLSTYGIKTIYKHNGSGEYLQIAFAKTIYGIQIFVDELDYKEALEIINNNELEELMESDIADIEALEIAIMKKRIARKRSAMKYILIFAAIIYFIIIATAFIR</sequence>
<dbReference type="RefSeq" id="WP_132249526.1">
    <property type="nucleotide sequence ID" value="NZ_SMAL01000001.1"/>
</dbReference>
<keyword evidence="1" id="KW-1133">Transmembrane helix</keyword>